<evidence type="ECO:0000313" key="3">
    <source>
        <dbReference type="RefSeq" id="XP_009790614.1"/>
    </source>
</evidence>
<sequence>MSPYRLVFGKACHLLVELKHKAMWALNKLNLEWDVTANLRVAQLNDLDEFRYHAYTSSSLYKEKMKYLHDKYIYNKEFKEGDLVLLFNSPLRMFPGKLKSKWSGPFEVVNITPFDALDLKNKNDEVFRVYGHQVQGRYHLRDESSSTASSSEGSEECSQDSEPSCSHATVVPINIDDDDDISNDSRGGDIRVGVLERSKKKEMWKTYSSAYQH</sequence>
<evidence type="ECO:0000313" key="2">
    <source>
        <dbReference type="Proteomes" id="UP000189701"/>
    </source>
</evidence>
<feature type="region of interest" description="Disordered" evidence="1">
    <location>
        <begin position="140"/>
        <end position="191"/>
    </location>
</feature>
<dbReference type="Proteomes" id="UP000189701">
    <property type="component" value="Unplaced"/>
</dbReference>
<reference evidence="3" key="2">
    <citation type="submission" date="2025-08" db="UniProtKB">
        <authorList>
            <consortium name="RefSeq"/>
        </authorList>
    </citation>
    <scope>IDENTIFICATION</scope>
    <source>
        <tissue evidence="3">Leaf</tissue>
    </source>
</reference>
<protein>
    <submittedName>
        <fullName evidence="3">Uncharacterized protein LOC104238046</fullName>
    </submittedName>
</protein>
<reference evidence="2" key="1">
    <citation type="journal article" date="2013" name="Genome Biol.">
        <title>Reference genomes and transcriptomes of Nicotiana sylvestris and Nicotiana tomentosiformis.</title>
        <authorList>
            <person name="Sierro N."/>
            <person name="Battey J.N."/>
            <person name="Ouadi S."/>
            <person name="Bovet L."/>
            <person name="Goepfert S."/>
            <person name="Bakaher N."/>
            <person name="Peitsch M.C."/>
            <person name="Ivanov N.V."/>
        </authorList>
    </citation>
    <scope>NUCLEOTIDE SEQUENCE [LARGE SCALE GENOMIC DNA]</scope>
</reference>
<keyword evidence="2" id="KW-1185">Reference proteome</keyword>
<dbReference type="eggNOG" id="KOG0017">
    <property type="taxonomic scope" value="Eukaryota"/>
</dbReference>
<name>A0A1U7XUM3_NICSY</name>
<gene>
    <name evidence="3" type="primary">LOC104238046</name>
</gene>
<dbReference type="AlphaFoldDB" id="A0A1U7XUM3"/>
<evidence type="ECO:0000256" key="1">
    <source>
        <dbReference type="SAM" id="MobiDB-lite"/>
    </source>
</evidence>
<proteinExistence type="predicted"/>
<organism evidence="2 3">
    <name type="scientific">Nicotiana sylvestris</name>
    <name type="common">Wood tobacco</name>
    <name type="synonym">South American tobacco</name>
    <dbReference type="NCBI Taxonomy" id="4096"/>
    <lineage>
        <taxon>Eukaryota</taxon>
        <taxon>Viridiplantae</taxon>
        <taxon>Streptophyta</taxon>
        <taxon>Embryophyta</taxon>
        <taxon>Tracheophyta</taxon>
        <taxon>Spermatophyta</taxon>
        <taxon>Magnoliopsida</taxon>
        <taxon>eudicotyledons</taxon>
        <taxon>Gunneridae</taxon>
        <taxon>Pentapetalae</taxon>
        <taxon>asterids</taxon>
        <taxon>lamiids</taxon>
        <taxon>Solanales</taxon>
        <taxon>Solanaceae</taxon>
        <taxon>Nicotianoideae</taxon>
        <taxon>Nicotianeae</taxon>
        <taxon>Nicotiana</taxon>
    </lineage>
</organism>
<accession>A0A1U7XUM3</accession>
<dbReference type="RefSeq" id="XP_009790614.1">
    <property type="nucleotide sequence ID" value="XM_009792312.1"/>
</dbReference>